<reference evidence="2" key="1">
    <citation type="submission" date="2018-05" db="EMBL/GenBank/DDBJ databases">
        <title>Draft genome of Mucuna pruriens seed.</title>
        <authorList>
            <person name="Nnadi N.E."/>
            <person name="Vos R."/>
            <person name="Hasami M.H."/>
            <person name="Devisetty U.K."/>
            <person name="Aguiy J.C."/>
        </authorList>
    </citation>
    <scope>NUCLEOTIDE SEQUENCE [LARGE SCALE GENOMIC DNA]</scope>
    <source>
        <strain evidence="2">JCA_2017</strain>
    </source>
</reference>
<proteinExistence type="predicted"/>
<sequence>MSRGSATTRLKPHSKGSTRVKSNMFPTPITPMLTPSQGWLQPRFPPSILPSPTVDRPKIVHAKVEDREWMASI</sequence>
<name>A0A371GNJ9_MUCPR</name>
<comment type="caution">
    <text evidence="2">The sequence shown here is derived from an EMBL/GenBank/DDBJ whole genome shotgun (WGS) entry which is preliminary data.</text>
</comment>
<protein>
    <submittedName>
        <fullName evidence="2">Uncharacterized protein</fullName>
    </submittedName>
</protein>
<feature type="region of interest" description="Disordered" evidence="1">
    <location>
        <begin position="1"/>
        <end position="54"/>
    </location>
</feature>
<organism evidence="2 3">
    <name type="scientific">Mucuna pruriens</name>
    <name type="common">Velvet bean</name>
    <name type="synonym">Dolichos pruriens</name>
    <dbReference type="NCBI Taxonomy" id="157652"/>
    <lineage>
        <taxon>Eukaryota</taxon>
        <taxon>Viridiplantae</taxon>
        <taxon>Streptophyta</taxon>
        <taxon>Embryophyta</taxon>
        <taxon>Tracheophyta</taxon>
        <taxon>Spermatophyta</taxon>
        <taxon>Magnoliopsida</taxon>
        <taxon>eudicotyledons</taxon>
        <taxon>Gunneridae</taxon>
        <taxon>Pentapetalae</taxon>
        <taxon>rosids</taxon>
        <taxon>fabids</taxon>
        <taxon>Fabales</taxon>
        <taxon>Fabaceae</taxon>
        <taxon>Papilionoideae</taxon>
        <taxon>50 kb inversion clade</taxon>
        <taxon>NPAAA clade</taxon>
        <taxon>indigoferoid/millettioid clade</taxon>
        <taxon>Phaseoleae</taxon>
        <taxon>Mucuna</taxon>
    </lineage>
</organism>
<evidence type="ECO:0000256" key="1">
    <source>
        <dbReference type="SAM" id="MobiDB-lite"/>
    </source>
</evidence>
<evidence type="ECO:0000313" key="3">
    <source>
        <dbReference type="Proteomes" id="UP000257109"/>
    </source>
</evidence>
<dbReference type="EMBL" id="QJKJ01004953">
    <property type="protein sequence ID" value="RDX92096.1"/>
    <property type="molecule type" value="Genomic_DNA"/>
</dbReference>
<dbReference type="AlphaFoldDB" id="A0A371GNJ9"/>
<keyword evidence="3" id="KW-1185">Reference proteome</keyword>
<dbReference type="Proteomes" id="UP000257109">
    <property type="component" value="Unassembled WGS sequence"/>
</dbReference>
<accession>A0A371GNJ9</accession>
<gene>
    <name evidence="2" type="ORF">CR513_25833</name>
</gene>
<evidence type="ECO:0000313" key="2">
    <source>
        <dbReference type="EMBL" id="RDX92096.1"/>
    </source>
</evidence>
<feature type="non-terminal residue" evidence="2">
    <location>
        <position position="1"/>
    </location>
</feature>